<accession>A0A6J5RCH8</accession>
<proteinExistence type="predicted"/>
<dbReference type="EMBL" id="LR796306">
    <property type="protein sequence ID" value="CAB4135850.1"/>
    <property type="molecule type" value="Genomic_DNA"/>
</dbReference>
<name>A0A6J5RCH8_9CAUD</name>
<sequence>MAYAPPNVYYASAFDGTYTKLSGVQSVSINRGKARFQDPTTASQCSIEVIPQSTFPAMTIGQFIDIRDTNSGASSAYFAGKITDIQRTYAIPYNAGTGATPADRVVITVTGGTGVLASGSGSSGYGAGIAVDATYTLMTGSMAVTQVYTTTPQNIGYDYGVFGNPIPIGQNILPPDVAPWLDTINKVLNTIQYSADDLDLNRTFKNNPINIANVYAGVYFYPTGQTGKSISFVDDGSTGSTVYKYGQIDYVSSVQSAFSQVLIQYAKYAASVYTNEELNVVSGDPPYVGFSYPTAIATTTQGTILGNYVLAVNSSASPVPFSIGTTTAIQESAAALGKLSECPIGTAVTVKFRGTTVSATVSGISVNYYPEQANIRLSLTPSLGTPFTLDSSAFGILDTNRLGYP</sequence>
<dbReference type="EMBL" id="LR796828">
    <property type="protein sequence ID" value="CAB4168604.1"/>
    <property type="molecule type" value="Genomic_DNA"/>
</dbReference>
<gene>
    <name evidence="3" type="ORF">UFOVP1275_10</name>
    <name evidence="1" type="ORF">UFOVP293_8</name>
    <name evidence="2" type="ORF">UFOVP884_8</name>
</gene>
<dbReference type="EMBL" id="LR797219">
    <property type="protein sequence ID" value="CAB4194933.1"/>
    <property type="molecule type" value="Genomic_DNA"/>
</dbReference>
<protein>
    <submittedName>
        <fullName evidence="3">Uncharacterized protein</fullName>
    </submittedName>
</protein>
<evidence type="ECO:0000313" key="1">
    <source>
        <dbReference type="EMBL" id="CAB4135850.1"/>
    </source>
</evidence>
<reference evidence="3" key="1">
    <citation type="submission" date="2020-05" db="EMBL/GenBank/DDBJ databases">
        <authorList>
            <person name="Chiriac C."/>
            <person name="Salcher M."/>
            <person name="Ghai R."/>
            <person name="Kavagutti S V."/>
        </authorList>
    </citation>
    <scope>NUCLEOTIDE SEQUENCE</scope>
</reference>
<organism evidence="3">
    <name type="scientific">uncultured Caudovirales phage</name>
    <dbReference type="NCBI Taxonomy" id="2100421"/>
    <lineage>
        <taxon>Viruses</taxon>
        <taxon>Duplodnaviria</taxon>
        <taxon>Heunggongvirae</taxon>
        <taxon>Uroviricota</taxon>
        <taxon>Caudoviricetes</taxon>
        <taxon>Peduoviridae</taxon>
        <taxon>Maltschvirus</taxon>
        <taxon>Maltschvirus maltsch</taxon>
    </lineage>
</organism>
<evidence type="ECO:0000313" key="3">
    <source>
        <dbReference type="EMBL" id="CAB4194933.1"/>
    </source>
</evidence>
<evidence type="ECO:0000313" key="2">
    <source>
        <dbReference type="EMBL" id="CAB4168604.1"/>
    </source>
</evidence>